<reference evidence="9 10" key="1">
    <citation type="journal article" date="2012" name="Genome Biol.">
        <title>Genome and low-iron response of an oceanic diatom adapted to chronic iron limitation.</title>
        <authorList>
            <person name="Lommer M."/>
            <person name="Specht M."/>
            <person name="Roy A.S."/>
            <person name="Kraemer L."/>
            <person name="Andreson R."/>
            <person name="Gutowska M.A."/>
            <person name="Wolf J."/>
            <person name="Bergner S.V."/>
            <person name="Schilhabel M.B."/>
            <person name="Klostermeier U.C."/>
            <person name="Beiko R.G."/>
            <person name="Rosenstiel P."/>
            <person name="Hippler M."/>
            <person name="Laroche J."/>
        </authorList>
    </citation>
    <scope>NUCLEOTIDE SEQUENCE [LARGE SCALE GENOMIC DNA]</scope>
    <source>
        <strain evidence="9 10">CCMP1005</strain>
    </source>
</reference>
<dbReference type="SUPFAM" id="SSF53335">
    <property type="entry name" value="S-adenosyl-L-methionine-dependent methyltransferases"/>
    <property type="match status" value="1"/>
</dbReference>
<feature type="compositionally biased region" description="Basic and acidic residues" evidence="7">
    <location>
        <begin position="124"/>
        <end position="140"/>
    </location>
</feature>
<organism evidence="9 10">
    <name type="scientific">Thalassiosira oceanica</name>
    <name type="common">Marine diatom</name>
    <dbReference type="NCBI Taxonomy" id="159749"/>
    <lineage>
        <taxon>Eukaryota</taxon>
        <taxon>Sar</taxon>
        <taxon>Stramenopiles</taxon>
        <taxon>Ochrophyta</taxon>
        <taxon>Bacillariophyta</taxon>
        <taxon>Coscinodiscophyceae</taxon>
        <taxon>Thalassiosirophycidae</taxon>
        <taxon>Thalassiosirales</taxon>
        <taxon>Thalassiosiraceae</taxon>
        <taxon>Thalassiosira</taxon>
    </lineage>
</organism>
<evidence type="ECO:0000259" key="8">
    <source>
        <dbReference type="PROSITE" id="PS51685"/>
    </source>
</evidence>
<dbReference type="GO" id="GO:0032259">
    <property type="term" value="P:methylation"/>
    <property type="evidence" value="ECO:0007669"/>
    <property type="project" value="UniProtKB-KW"/>
</dbReference>
<comment type="similarity">
    <text evidence="4 5 6">Belongs to the class I-like SAM-binding methyltransferase superfamily. Erg6/SMT family.</text>
</comment>
<dbReference type="Pfam" id="PF08498">
    <property type="entry name" value="Sterol_MT_C"/>
    <property type="match status" value="1"/>
</dbReference>
<accession>K0RLW2</accession>
<dbReference type="AlphaFoldDB" id="K0RLW2"/>
<dbReference type="GO" id="GO:0016126">
    <property type="term" value="P:sterol biosynthetic process"/>
    <property type="evidence" value="ECO:0007669"/>
    <property type="project" value="TreeGrafter"/>
</dbReference>
<dbReference type="InterPro" id="IPR013705">
    <property type="entry name" value="Sterol_MeTrfase_C"/>
</dbReference>
<evidence type="ECO:0000256" key="7">
    <source>
        <dbReference type="SAM" id="MobiDB-lite"/>
    </source>
</evidence>
<evidence type="ECO:0000313" key="10">
    <source>
        <dbReference type="Proteomes" id="UP000266841"/>
    </source>
</evidence>
<keyword evidence="1 5" id="KW-0489">Methyltransferase</keyword>
<dbReference type="OrthoDB" id="540004at2759"/>
<keyword evidence="3 5" id="KW-0949">S-adenosyl-L-methionine</keyword>
<dbReference type="GO" id="GO:0005783">
    <property type="term" value="C:endoplasmic reticulum"/>
    <property type="evidence" value="ECO:0007669"/>
    <property type="project" value="TreeGrafter"/>
</dbReference>
<dbReference type="GO" id="GO:0003838">
    <property type="term" value="F:sterol 24-C-methyltransferase activity"/>
    <property type="evidence" value="ECO:0007669"/>
    <property type="project" value="TreeGrafter"/>
</dbReference>
<feature type="domain" description="SAM-dependent methyltransferase Erg6/SMT-type" evidence="8">
    <location>
        <begin position="197"/>
        <end position="551"/>
    </location>
</feature>
<evidence type="ECO:0000256" key="4">
    <source>
        <dbReference type="ARBA" id="ARBA00038188"/>
    </source>
</evidence>
<dbReference type="InterPro" id="IPR030384">
    <property type="entry name" value="MeTrfase_SMT"/>
</dbReference>
<comment type="caution">
    <text evidence="9">The sequence shown here is derived from an EMBL/GenBank/DDBJ whole genome shotgun (WGS) entry which is preliminary data.</text>
</comment>
<dbReference type="eggNOG" id="KOG1269">
    <property type="taxonomic scope" value="Eukaryota"/>
</dbReference>
<evidence type="ECO:0000256" key="6">
    <source>
        <dbReference type="RuleBase" id="RU362025"/>
    </source>
</evidence>
<gene>
    <name evidence="9" type="ORF">THAOC_31140</name>
</gene>
<dbReference type="Pfam" id="PF08241">
    <property type="entry name" value="Methyltransf_11"/>
    <property type="match status" value="1"/>
</dbReference>
<dbReference type="PROSITE" id="PS51685">
    <property type="entry name" value="SAM_MT_ERG6_SMT"/>
    <property type="match status" value="1"/>
</dbReference>
<dbReference type="Gene3D" id="3.40.50.150">
    <property type="entry name" value="Vaccinia Virus protein VP39"/>
    <property type="match status" value="1"/>
</dbReference>
<dbReference type="CDD" id="cd02440">
    <property type="entry name" value="AdoMet_MTases"/>
    <property type="match status" value="1"/>
</dbReference>
<keyword evidence="2 5" id="KW-0808">Transferase</keyword>
<dbReference type="EC" id="2.1.1.-" evidence="6"/>
<dbReference type="InterPro" id="IPR050447">
    <property type="entry name" value="Erg6_SMT_methyltransf"/>
</dbReference>
<evidence type="ECO:0000313" key="9">
    <source>
        <dbReference type="EMBL" id="EJK49936.1"/>
    </source>
</evidence>
<dbReference type="PANTHER" id="PTHR44068">
    <property type="entry name" value="ZGC:194242"/>
    <property type="match status" value="1"/>
</dbReference>
<dbReference type="InterPro" id="IPR013216">
    <property type="entry name" value="Methyltransf_11"/>
</dbReference>
<evidence type="ECO:0000256" key="2">
    <source>
        <dbReference type="ARBA" id="ARBA00022679"/>
    </source>
</evidence>
<keyword evidence="10" id="KW-1185">Reference proteome</keyword>
<proteinExistence type="inferred from homology"/>
<dbReference type="EMBL" id="AGNL01044325">
    <property type="protein sequence ID" value="EJK49936.1"/>
    <property type="molecule type" value="Genomic_DNA"/>
</dbReference>
<evidence type="ECO:0000256" key="1">
    <source>
        <dbReference type="ARBA" id="ARBA00022603"/>
    </source>
</evidence>
<dbReference type="PANTHER" id="PTHR44068:SF1">
    <property type="entry name" value="HYPOTHETICAL LOC100005854"/>
    <property type="match status" value="1"/>
</dbReference>
<sequence>MSFLSPSGGDRVSPVALATAGAVGASIVVQLLTPADPFGKSARFLRQLARQVRGLRKWGEDDPAGSNASGRGRTARGRGREEGTRMGMFPGVLGQRGRWSPENEPGVTDRRANAALRNQCRPQTRHDSGTLDLDLRRTDKGGTVNTAGSSTRRPREKGNLTSASDVESSVGEYERLHANSTGVDERNTNYSNLVNSYYDLATLFYEWGWGASFHFSNRHPHESFDEATRRHEFYLASKLNLSGALGRIGGDKRAAMNGDYKETDEAREGSTPSMANVKIIDVGCGIGGPMRNICKFTGADVTGLTLNQYQVDRGNELCKSDPHFANAKSDGLPTVRCRSVQGDFMKQPFDDSTYDAAYAIEATCHAPDRVGCYSEIYRVLKPGAVFACYEWCLTDRYDPENEEHVLIKKQIEEGDGLPDIASTHHCLTALKKAGFEILEERDCVNDEYGGWQDRATGEYRSDKEGRKHNRGGKPWMLPLMPSWNPFTQRFQFNWFGLRLTKYSLKVMEFLRLAPAGTSRTQILLQSGGMGLARGGELGIFTPMYLMVGRVPLDNKKLCGSILGGRLATQRDGVSFALKLANASLPVFWAVVFRAQTGTMTVRGNVSAPTNKSKALLS</sequence>
<dbReference type="Proteomes" id="UP000266841">
    <property type="component" value="Unassembled WGS sequence"/>
</dbReference>
<protein>
    <recommendedName>
        <fullName evidence="6">Methyltransferase</fullName>
        <ecNumber evidence="6">2.1.1.-</ecNumber>
    </recommendedName>
</protein>
<evidence type="ECO:0000256" key="3">
    <source>
        <dbReference type="ARBA" id="ARBA00022691"/>
    </source>
</evidence>
<feature type="region of interest" description="Disordered" evidence="7">
    <location>
        <begin position="58"/>
        <end position="171"/>
    </location>
</feature>
<dbReference type="InterPro" id="IPR029063">
    <property type="entry name" value="SAM-dependent_MTases_sf"/>
</dbReference>
<evidence type="ECO:0000256" key="5">
    <source>
        <dbReference type="PROSITE-ProRule" id="PRU01022"/>
    </source>
</evidence>
<name>K0RLW2_THAOC</name>